<gene>
    <name evidence="1" type="ORF">H0G86_009230</name>
</gene>
<dbReference type="Proteomes" id="UP000826661">
    <property type="component" value="Chromosome V"/>
</dbReference>
<keyword evidence="2" id="KW-1185">Reference proteome</keyword>
<accession>A0A8G0LJ22</accession>
<evidence type="ECO:0000313" key="1">
    <source>
        <dbReference type="EMBL" id="QYT02224.1"/>
    </source>
</evidence>
<protein>
    <submittedName>
        <fullName evidence="1">SNF2_N domain-containing protein</fullName>
    </submittedName>
</protein>
<sequence>MKMLDQYADILITGRIDAVITGKARRICAFEIIRQQLGASWDQLDESELHQEGYFYSALTKSFLESPEKTALVNPGDVSEIV</sequence>
<evidence type="ECO:0000313" key="2">
    <source>
        <dbReference type="Proteomes" id="UP000826661"/>
    </source>
</evidence>
<dbReference type="AlphaFoldDB" id="A0A8G0LJ22"/>
<proteinExistence type="predicted"/>
<organism evidence="1 2">
    <name type="scientific">Trichoderma simmonsii</name>
    <dbReference type="NCBI Taxonomy" id="1491479"/>
    <lineage>
        <taxon>Eukaryota</taxon>
        <taxon>Fungi</taxon>
        <taxon>Dikarya</taxon>
        <taxon>Ascomycota</taxon>
        <taxon>Pezizomycotina</taxon>
        <taxon>Sordariomycetes</taxon>
        <taxon>Hypocreomycetidae</taxon>
        <taxon>Hypocreales</taxon>
        <taxon>Hypocreaceae</taxon>
        <taxon>Trichoderma</taxon>
    </lineage>
</organism>
<name>A0A8G0LJ22_9HYPO</name>
<reference evidence="1 2" key="1">
    <citation type="journal article" date="2021" name="BMC Genomics">
        <title>Telomere-to-telomere genome assembly of asparaginase-producing Trichoderma simmonsii.</title>
        <authorList>
            <person name="Chung D."/>
            <person name="Kwon Y.M."/>
            <person name="Yang Y."/>
        </authorList>
    </citation>
    <scope>NUCLEOTIDE SEQUENCE [LARGE SCALE GENOMIC DNA]</scope>
    <source>
        <strain evidence="1 2">GH-Sj1</strain>
    </source>
</reference>
<dbReference type="EMBL" id="CP075868">
    <property type="protein sequence ID" value="QYT02224.1"/>
    <property type="molecule type" value="Genomic_DNA"/>
</dbReference>